<comment type="caution">
    <text evidence="1">The sequence shown here is derived from an EMBL/GenBank/DDBJ whole genome shotgun (WGS) entry which is preliminary data.</text>
</comment>
<evidence type="ECO:0000313" key="2">
    <source>
        <dbReference type="Proteomes" id="UP001164539"/>
    </source>
</evidence>
<dbReference type="Proteomes" id="UP001164539">
    <property type="component" value="Chromosome 3"/>
</dbReference>
<organism evidence="1 2">
    <name type="scientific">Melia azedarach</name>
    <name type="common">Chinaberry tree</name>
    <dbReference type="NCBI Taxonomy" id="155640"/>
    <lineage>
        <taxon>Eukaryota</taxon>
        <taxon>Viridiplantae</taxon>
        <taxon>Streptophyta</taxon>
        <taxon>Embryophyta</taxon>
        <taxon>Tracheophyta</taxon>
        <taxon>Spermatophyta</taxon>
        <taxon>Magnoliopsida</taxon>
        <taxon>eudicotyledons</taxon>
        <taxon>Gunneridae</taxon>
        <taxon>Pentapetalae</taxon>
        <taxon>rosids</taxon>
        <taxon>malvids</taxon>
        <taxon>Sapindales</taxon>
        <taxon>Meliaceae</taxon>
        <taxon>Melia</taxon>
    </lineage>
</organism>
<evidence type="ECO:0000313" key="1">
    <source>
        <dbReference type="EMBL" id="KAJ4722751.1"/>
    </source>
</evidence>
<name>A0ACC1YG04_MELAZ</name>
<accession>A0ACC1YG04</accession>
<reference evidence="1 2" key="1">
    <citation type="journal article" date="2023" name="Science">
        <title>Complex scaffold remodeling in plant triterpene biosynthesis.</title>
        <authorList>
            <person name="De La Pena R."/>
            <person name="Hodgson H."/>
            <person name="Liu J.C."/>
            <person name="Stephenson M.J."/>
            <person name="Martin A.C."/>
            <person name="Owen C."/>
            <person name="Harkess A."/>
            <person name="Leebens-Mack J."/>
            <person name="Jimenez L.E."/>
            <person name="Osbourn A."/>
            <person name="Sattely E.S."/>
        </authorList>
    </citation>
    <scope>NUCLEOTIDE SEQUENCE [LARGE SCALE GENOMIC DNA]</scope>
    <source>
        <strain evidence="2">cv. JPN11</strain>
        <tissue evidence="1">Leaf</tissue>
    </source>
</reference>
<dbReference type="EMBL" id="CM051396">
    <property type="protein sequence ID" value="KAJ4722751.1"/>
    <property type="molecule type" value="Genomic_DNA"/>
</dbReference>
<sequence>MESVTERRKANCTIPHLSSPEEEINLYVKVKKTIAMKVKRTETVKYLKVMLSEKEGISEDHQLLSRNDHGGFPLYASESIMDCGIVNNCTIRLKEFSWKKLYFKTPPNEKTIELEVKTSTSFHWIKPIIQETEGIRSDDYSLYYAGNLISYLRTVASLHIEGKCRSSPLDVKKIVEGITNLPSKDWDLFKGRTRLQNVKTLAYYGIGENDTLKMLPAVYCIFLRTPTGETITLEVMQMGTIHDVKEKAFLKTDVPVDHQELMFGGRELRMIRTLVFTALMQSLLSIS</sequence>
<proteinExistence type="predicted"/>
<gene>
    <name evidence="1" type="ORF">OWV82_006198</name>
</gene>
<keyword evidence="2" id="KW-1185">Reference proteome</keyword>
<protein>
    <submittedName>
        <fullName evidence="1">Polyubiquitin-like</fullName>
    </submittedName>
</protein>